<evidence type="ECO:0000259" key="7">
    <source>
        <dbReference type="PROSITE" id="PS50850"/>
    </source>
</evidence>
<dbReference type="InterPro" id="IPR036259">
    <property type="entry name" value="MFS_trans_sf"/>
</dbReference>
<feature type="transmembrane region" description="Helical" evidence="6">
    <location>
        <begin position="356"/>
        <end position="379"/>
    </location>
</feature>
<feature type="domain" description="Major facilitator superfamily (MFS) profile" evidence="7">
    <location>
        <begin position="31"/>
        <end position="413"/>
    </location>
</feature>
<feature type="transmembrane region" description="Helical" evidence="6">
    <location>
        <begin position="6"/>
        <end position="25"/>
    </location>
</feature>
<dbReference type="Pfam" id="PF07690">
    <property type="entry name" value="MFS_1"/>
    <property type="match status" value="1"/>
</dbReference>
<keyword evidence="2" id="KW-0813">Transport</keyword>
<protein>
    <submittedName>
        <fullName evidence="8">MFS transporter</fullName>
    </submittedName>
</protein>
<feature type="transmembrane region" description="Helical" evidence="6">
    <location>
        <begin position="73"/>
        <end position="94"/>
    </location>
</feature>
<dbReference type="AlphaFoldDB" id="A0A372LGG4"/>
<feature type="transmembrane region" description="Helical" evidence="6">
    <location>
        <begin position="275"/>
        <end position="293"/>
    </location>
</feature>
<evidence type="ECO:0000256" key="6">
    <source>
        <dbReference type="SAM" id="Phobius"/>
    </source>
</evidence>
<evidence type="ECO:0000256" key="4">
    <source>
        <dbReference type="ARBA" id="ARBA00022989"/>
    </source>
</evidence>
<evidence type="ECO:0000256" key="1">
    <source>
        <dbReference type="ARBA" id="ARBA00004651"/>
    </source>
</evidence>
<organism evidence="8 9">
    <name type="scientific">Peribacillus glennii</name>
    <dbReference type="NCBI Taxonomy" id="2303991"/>
    <lineage>
        <taxon>Bacteria</taxon>
        <taxon>Bacillati</taxon>
        <taxon>Bacillota</taxon>
        <taxon>Bacilli</taxon>
        <taxon>Bacillales</taxon>
        <taxon>Bacillaceae</taxon>
        <taxon>Peribacillus</taxon>
    </lineage>
</organism>
<dbReference type="GO" id="GO:0005886">
    <property type="term" value="C:plasma membrane"/>
    <property type="evidence" value="ECO:0007669"/>
    <property type="project" value="UniProtKB-SubCell"/>
</dbReference>
<keyword evidence="3 6" id="KW-0812">Transmembrane</keyword>
<proteinExistence type="predicted"/>
<evidence type="ECO:0000256" key="3">
    <source>
        <dbReference type="ARBA" id="ARBA00022692"/>
    </source>
</evidence>
<evidence type="ECO:0000256" key="2">
    <source>
        <dbReference type="ARBA" id="ARBA00022448"/>
    </source>
</evidence>
<dbReference type="Proteomes" id="UP000262939">
    <property type="component" value="Unassembled WGS sequence"/>
</dbReference>
<dbReference type="SUPFAM" id="SSF103473">
    <property type="entry name" value="MFS general substrate transporter"/>
    <property type="match status" value="1"/>
</dbReference>
<feature type="transmembrane region" description="Helical" evidence="6">
    <location>
        <begin position="191"/>
        <end position="211"/>
    </location>
</feature>
<evidence type="ECO:0000256" key="5">
    <source>
        <dbReference type="ARBA" id="ARBA00023136"/>
    </source>
</evidence>
<sequence length="430" mass="46903">MGKFGYNIEISGVVFTYYIGGFKMVPEQKPSYLYILTGMLVSLVAISFARLAYGVVLPFMKEGLSISYKMAGLLGTITSLGYLVTVMFAGVVSTKWGEKRAILCGLSLITIGFLNLSYTASYIYSSIFMFLLGIGTAFTFTPLISVLIQWFPAQRGLVIGFVNSGAGIGVFITGALVPFLHSLYPETDWRITWRIFCILSVLVCLMVLLIIKNPPMKKTAATEPPVLPRQIYTDRNVIRVALIYGVVGLTYITQSIFMMSFMLDEGLKAQHAGKLIAIGGILSILSSPIWGGISDRLGRKSALLLAMAFNLLSTIAPILMPNSFGFTVNLLIQGIVNTGVFTMVQTLSTEQVHPRYATLSFSYATFYFAVGQFIGPTLAGLAIDYVGFTSIFSLSAVWMAAALYLVTKVPTKTELQTSMSIEPEKGNVNI</sequence>
<feature type="transmembrane region" description="Helical" evidence="6">
    <location>
        <begin position="157"/>
        <end position="179"/>
    </location>
</feature>
<feature type="transmembrane region" description="Helical" evidence="6">
    <location>
        <begin position="302"/>
        <end position="320"/>
    </location>
</feature>
<keyword evidence="4 6" id="KW-1133">Transmembrane helix</keyword>
<feature type="transmembrane region" description="Helical" evidence="6">
    <location>
        <begin position="237"/>
        <end position="263"/>
    </location>
</feature>
<feature type="transmembrane region" description="Helical" evidence="6">
    <location>
        <begin position="32"/>
        <end position="53"/>
    </location>
</feature>
<feature type="transmembrane region" description="Helical" evidence="6">
    <location>
        <begin position="385"/>
        <end position="406"/>
    </location>
</feature>
<keyword evidence="9" id="KW-1185">Reference proteome</keyword>
<evidence type="ECO:0000313" key="8">
    <source>
        <dbReference type="EMBL" id="RFU65169.1"/>
    </source>
</evidence>
<dbReference type="PANTHER" id="PTHR23537">
    <property type="match status" value="1"/>
</dbReference>
<dbReference type="InterPro" id="IPR011701">
    <property type="entry name" value="MFS"/>
</dbReference>
<gene>
    <name evidence="8" type="ORF">D0466_04475</name>
</gene>
<dbReference type="PANTHER" id="PTHR23537:SF1">
    <property type="entry name" value="SUGAR TRANSPORTER"/>
    <property type="match status" value="1"/>
</dbReference>
<dbReference type="GO" id="GO:0022857">
    <property type="term" value="F:transmembrane transporter activity"/>
    <property type="evidence" value="ECO:0007669"/>
    <property type="project" value="InterPro"/>
</dbReference>
<comment type="caution">
    <text evidence="8">The sequence shown here is derived from an EMBL/GenBank/DDBJ whole genome shotgun (WGS) entry which is preliminary data.</text>
</comment>
<feature type="transmembrane region" description="Helical" evidence="6">
    <location>
        <begin position="101"/>
        <end position="121"/>
    </location>
</feature>
<dbReference type="InterPro" id="IPR020846">
    <property type="entry name" value="MFS_dom"/>
</dbReference>
<name>A0A372LGG4_9BACI</name>
<feature type="transmembrane region" description="Helical" evidence="6">
    <location>
        <begin position="326"/>
        <end position="344"/>
    </location>
</feature>
<keyword evidence="5 6" id="KW-0472">Membrane</keyword>
<feature type="transmembrane region" description="Helical" evidence="6">
    <location>
        <begin position="127"/>
        <end position="150"/>
    </location>
</feature>
<dbReference type="EMBL" id="QVTD01000003">
    <property type="protein sequence ID" value="RFU65169.1"/>
    <property type="molecule type" value="Genomic_DNA"/>
</dbReference>
<accession>A0A372LGG4</accession>
<dbReference type="PROSITE" id="PS50850">
    <property type="entry name" value="MFS"/>
    <property type="match status" value="1"/>
</dbReference>
<reference evidence="8 9" key="1">
    <citation type="submission" date="2018-08" db="EMBL/GenBank/DDBJ databases">
        <title>Bacillus chawlae sp. nov., Bacillus glennii sp. nov., and Bacillus saganii sp. nov. Isolated from the Vehicle Assembly Building at Kennedy Space Center where the Viking Spacecraft were Assembled.</title>
        <authorList>
            <person name="Seuylemezian A."/>
            <person name="Vaishampayan P."/>
        </authorList>
    </citation>
    <scope>NUCLEOTIDE SEQUENCE [LARGE SCALE GENOMIC DNA]</scope>
    <source>
        <strain evidence="8 9">V44-8</strain>
    </source>
</reference>
<comment type="subcellular location">
    <subcellularLocation>
        <location evidence="1">Cell membrane</location>
        <topology evidence="1">Multi-pass membrane protein</topology>
    </subcellularLocation>
</comment>
<dbReference type="InterPro" id="IPR010645">
    <property type="entry name" value="MFS_4"/>
</dbReference>
<evidence type="ECO:0000313" key="9">
    <source>
        <dbReference type="Proteomes" id="UP000262939"/>
    </source>
</evidence>
<dbReference type="Gene3D" id="1.20.1250.20">
    <property type="entry name" value="MFS general substrate transporter like domains"/>
    <property type="match status" value="2"/>
</dbReference>